<comment type="caution">
    <text evidence="2">The sequence shown here is derived from an EMBL/GenBank/DDBJ whole genome shotgun (WGS) entry which is preliminary data.</text>
</comment>
<reference evidence="2 3" key="1">
    <citation type="journal article" date="2025" name="Microbiol. Resour. Announc.">
        <title>Draft genome sequences for Neonectria magnoliae and Neonectria punicea, canker pathogens of Liriodendron tulipifera and Acer saccharum in West Virginia.</title>
        <authorList>
            <person name="Petronek H.M."/>
            <person name="Kasson M.T."/>
            <person name="Metheny A.M."/>
            <person name="Stauder C.M."/>
            <person name="Lovett B."/>
            <person name="Lynch S.C."/>
            <person name="Garnas J.R."/>
            <person name="Kasson L.R."/>
            <person name="Stajich J.E."/>
        </authorList>
    </citation>
    <scope>NUCLEOTIDE SEQUENCE [LARGE SCALE GENOMIC DNA]</scope>
    <source>
        <strain evidence="2 3">NRRL 64651</strain>
    </source>
</reference>
<evidence type="ECO:0000313" key="3">
    <source>
        <dbReference type="Proteomes" id="UP001498421"/>
    </source>
</evidence>
<gene>
    <name evidence="2" type="ORF">QQZ08_008808</name>
</gene>
<proteinExistence type="predicted"/>
<protein>
    <submittedName>
        <fullName evidence="2">Uncharacterized protein</fullName>
    </submittedName>
</protein>
<feature type="compositionally biased region" description="Low complexity" evidence="1">
    <location>
        <begin position="278"/>
        <end position="292"/>
    </location>
</feature>
<organism evidence="2 3">
    <name type="scientific">Neonectria magnoliae</name>
    <dbReference type="NCBI Taxonomy" id="2732573"/>
    <lineage>
        <taxon>Eukaryota</taxon>
        <taxon>Fungi</taxon>
        <taxon>Dikarya</taxon>
        <taxon>Ascomycota</taxon>
        <taxon>Pezizomycotina</taxon>
        <taxon>Sordariomycetes</taxon>
        <taxon>Hypocreomycetidae</taxon>
        <taxon>Hypocreales</taxon>
        <taxon>Nectriaceae</taxon>
        <taxon>Neonectria</taxon>
    </lineage>
</organism>
<dbReference type="Proteomes" id="UP001498421">
    <property type="component" value="Unassembled WGS sequence"/>
</dbReference>
<dbReference type="EMBL" id="JAZAVK010000094">
    <property type="protein sequence ID" value="KAK7423984.1"/>
    <property type="molecule type" value="Genomic_DNA"/>
</dbReference>
<feature type="region of interest" description="Disordered" evidence="1">
    <location>
        <begin position="1"/>
        <end position="23"/>
    </location>
</feature>
<evidence type="ECO:0000256" key="1">
    <source>
        <dbReference type="SAM" id="MobiDB-lite"/>
    </source>
</evidence>
<feature type="compositionally biased region" description="Polar residues" evidence="1">
    <location>
        <begin position="10"/>
        <end position="21"/>
    </location>
</feature>
<accession>A0ABR1HS52</accession>
<sequence>MAVPAMGRPRSNSAFQRSLSSPFPEGIHHQALEQNSSVFPNKTEASPHRQGLPPWNRAFDAVYHKYPEGHHAVKKETKFQDALNEFFKDHNHERPESRYFKLPDAIRLRICRLILAPHRGQKPIRLNRSSFNRDCWRSDDFQSPSTALLPLFPYFEVSFGFRADILVTILLDTTLHVTFCPYVGPRVSPLATTWMNKYGKYAQRVAVEVDMTRLSCGPWSEGVTLLPAIEHIEALLHKFVESQLQRDTSRPLDSLVLLCRRFYGRRYNVQSMRSITGRSSEASSYSRLSQRSEPTSPIEGMREVSPALERALSASPVRQHALRYSHADGAANTWSVERDGIETPDLKQTETKTQTSSYLLDHQADYCPDSYLVMCDHLLRLRGRINSLRICGFSASYAHGFIETMFPSARTNPRRHSYRVAPSTIWPRLSGQKSYIDLGDGYLTLDGHEPAQNADSNGAFAAWEGCVQLPPPVLDVDENPSLPPVVSALQMLRSRALESSIKVQVLEDPSNAKIVGDVTGFDKKRIMRLLDIYGKAKAKRKRTFSKEVSTTL</sequence>
<name>A0ABR1HS52_9HYPO</name>
<evidence type="ECO:0000313" key="2">
    <source>
        <dbReference type="EMBL" id="KAK7423984.1"/>
    </source>
</evidence>
<keyword evidence="3" id="KW-1185">Reference proteome</keyword>
<feature type="region of interest" description="Disordered" evidence="1">
    <location>
        <begin position="278"/>
        <end position="300"/>
    </location>
</feature>